<comment type="caution">
    <text evidence="1">The sequence shown here is derived from an EMBL/GenBank/DDBJ whole genome shotgun (WGS) entry which is preliminary data.</text>
</comment>
<evidence type="ECO:0000313" key="1">
    <source>
        <dbReference type="EMBL" id="TCO14547.1"/>
    </source>
</evidence>
<evidence type="ECO:0000313" key="2">
    <source>
        <dbReference type="Proteomes" id="UP000294881"/>
    </source>
</evidence>
<name>A0A4R2GUS6_9HYPH</name>
<gene>
    <name evidence="1" type="ORF">EV666_10354</name>
</gene>
<keyword evidence="2" id="KW-1185">Reference proteome</keyword>
<dbReference type="Proteomes" id="UP000294881">
    <property type="component" value="Unassembled WGS sequence"/>
</dbReference>
<accession>A0A4R2GUS6</accession>
<protein>
    <submittedName>
        <fullName evidence="1">Uncharacterized protein</fullName>
    </submittedName>
</protein>
<dbReference type="AlphaFoldDB" id="A0A4R2GUS6"/>
<reference evidence="1 2" key="1">
    <citation type="submission" date="2019-03" db="EMBL/GenBank/DDBJ databases">
        <title>Genomic Encyclopedia of Type Strains, Phase IV (KMG-IV): sequencing the most valuable type-strain genomes for metagenomic binning, comparative biology and taxonomic classification.</title>
        <authorList>
            <person name="Goeker M."/>
        </authorList>
    </citation>
    <scope>NUCLEOTIDE SEQUENCE [LARGE SCALE GENOMIC DNA]</scope>
    <source>
        <strain evidence="1 2">DSM 22958</strain>
    </source>
</reference>
<organism evidence="1 2">
    <name type="scientific">Camelimonas lactis</name>
    <dbReference type="NCBI Taxonomy" id="659006"/>
    <lineage>
        <taxon>Bacteria</taxon>
        <taxon>Pseudomonadati</taxon>
        <taxon>Pseudomonadota</taxon>
        <taxon>Alphaproteobacteria</taxon>
        <taxon>Hyphomicrobiales</taxon>
        <taxon>Chelatococcaceae</taxon>
        <taxon>Camelimonas</taxon>
    </lineage>
</organism>
<dbReference type="EMBL" id="SLWL01000003">
    <property type="protein sequence ID" value="TCO14547.1"/>
    <property type="molecule type" value="Genomic_DNA"/>
</dbReference>
<proteinExistence type="predicted"/>
<sequence>MQHNRIPLQICHSISIWEPTRHLLRSRITTSLPAAAVPGVI</sequence>